<evidence type="ECO:0000256" key="1">
    <source>
        <dbReference type="ARBA" id="ARBA00022485"/>
    </source>
</evidence>
<reference evidence="10" key="1">
    <citation type="journal article" date="2021" name="PeerJ">
        <title>Extensive microbial diversity within the chicken gut microbiome revealed by metagenomics and culture.</title>
        <authorList>
            <person name="Gilroy R."/>
            <person name="Ravi A."/>
            <person name="Getino M."/>
            <person name="Pursley I."/>
            <person name="Horton D.L."/>
            <person name="Alikhan N.F."/>
            <person name="Baker D."/>
            <person name="Gharbi K."/>
            <person name="Hall N."/>
            <person name="Watson M."/>
            <person name="Adriaenssens E.M."/>
            <person name="Foster-Nyarko E."/>
            <person name="Jarju S."/>
            <person name="Secka A."/>
            <person name="Antonio M."/>
            <person name="Oren A."/>
            <person name="Chaudhuri R.R."/>
            <person name="La Ragione R."/>
            <person name="Hildebrand F."/>
            <person name="Pallen M.J."/>
        </authorList>
    </citation>
    <scope>NUCLEOTIDE SEQUENCE</scope>
    <source>
        <strain evidence="10">ChiW7-2402</strain>
    </source>
</reference>
<dbReference type="InterPro" id="IPR011005">
    <property type="entry name" value="Dihydropteroate_synth-like_sf"/>
</dbReference>
<dbReference type="NCBIfam" id="NF001540">
    <property type="entry name" value="PRK00366.1"/>
    <property type="match status" value="1"/>
</dbReference>
<dbReference type="SUPFAM" id="SSF51717">
    <property type="entry name" value="Dihydropteroate synthetase-like"/>
    <property type="match status" value="1"/>
</dbReference>
<name>A0A9D2JZM0_9FIRM</name>
<dbReference type="InterPro" id="IPR045854">
    <property type="entry name" value="NO2/SO3_Rdtase_4Fe4S_sf"/>
</dbReference>
<dbReference type="FunFam" id="3.20.20.20:FF:000001">
    <property type="entry name" value="4-hydroxy-3-methylbut-2-en-1-yl diphosphate synthase (flavodoxin)"/>
    <property type="match status" value="1"/>
</dbReference>
<keyword evidence="6 7" id="KW-0414">Isoprene biosynthesis</keyword>
<accession>A0A9D2JZM0</accession>
<comment type="cofactor">
    <cofactor evidence="7">
        <name>[4Fe-4S] cluster</name>
        <dbReference type="ChEBI" id="CHEBI:49883"/>
    </cofactor>
    <text evidence="7">Binds 1 [4Fe-4S] cluster.</text>
</comment>
<dbReference type="InterPro" id="IPR016425">
    <property type="entry name" value="IspG_bac"/>
</dbReference>
<dbReference type="PANTHER" id="PTHR30454">
    <property type="entry name" value="4-HYDROXY-3-METHYLBUT-2-EN-1-YL DIPHOSPHATE SYNTHASE"/>
    <property type="match status" value="1"/>
</dbReference>
<dbReference type="Proteomes" id="UP000824102">
    <property type="component" value="Unassembled WGS sequence"/>
</dbReference>
<dbReference type="Pfam" id="PF04551">
    <property type="entry name" value="GcpE"/>
    <property type="match status" value="1"/>
</dbReference>
<feature type="binding site" evidence="7">
    <location>
        <position position="295"/>
    </location>
    <ligand>
        <name>[4Fe-4S] cluster</name>
        <dbReference type="ChEBI" id="CHEBI:49883"/>
    </ligand>
</feature>
<feature type="binding site" evidence="7">
    <location>
        <position position="263"/>
    </location>
    <ligand>
        <name>[4Fe-4S] cluster</name>
        <dbReference type="ChEBI" id="CHEBI:49883"/>
    </ligand>
</feature>
<comment type="similarity">
    <text evidence="7">Belongs to the IspG family.</text>
</comment>
<evidence type="ECO:0000256" key="5">
    <source>
        <dbReference type="ARBA" id="ARBA00023014"/>
    </source>
</evidence>
<keyword evidence="3 7" id="KW-0560">Oxidoreductase</keyword>
<dbReference type="GO" id="GO:0005506">
    <property type="term" value="F:iron ion binding"/>
    <property type="evidence" value="ECO:0007669"/>
    <property type="project" value="InterPro"/>
</dbReference>
<dbReference type="SUPFAM" id="SSF56014">
    <property type="entry name" value="Nitrite and sulphite reductase 4Fe-4S domain-like"/>
    <property type="match status" value="1"/>
</dbReference>
<feature type="domain" description="IspG TIM-barrel" evidence="8">
    <location>
        <begin position="4"/>
        <end position="241"/>
    </location>
</feature>
<keyword evidence="5 7" id="KW-0411">Iron-sulfur</keyword>
<keyword evidence="1 7" id="KW-0004">4Fe-4S</keyword>
<dbReference type="GO" id="GO:0046429">
    <property type="term" value="F:4-hydroxy-3-methylbut-2-en-1-yl diphosphate synthase activity (ferredoxin)"/>
    <property type="evidence" value="ECO:0007669"/>
    <property type="project" value="UniProtKB-UniRule"/>
</dbReference>
<evidence type="ECO:0000256" key="3">
    <source>
        <dbReference type="ARBA" id="ARBA00023002"/>
    </source>
</evidence>
<keyword evidence="2 7" id="KW-0479">Metal-binding</keyword>
<comment type="function">
    <text evidence="7">Converts 2C-methyl-D-erythritol 2,4-cyclodiphosphate (ME-2,4cPP) into 1-hydroxy-2-methyl-2-(E)-butenyl 4-diphosphate.</text>
</comment>
<comment type="caution">
    <text evidence="10">The sequence shown here is derived from an EMBL/GenBank/DDBJ whole genome shotgun (WGS) entry which is preliminary data.</text>
</comment>
<comment type="catalytic activity">
    <reaction evidence="7">
        <text>(2E)-4-hydroxy-3-methylbut-2-enyl diphosphate + oxidized [flavodoxin] + H2O + 2 H(+) = 2-C-methyl-D-erythritol 2,4-cyclic diphosphate + reduced [flavodoxin]</text>
        <dbReference type="Rhea" id="RHEA:43604"/>
        <dbReference type="Rhea" id="RHEA-COMP:10622"/>
        <dbReference type="Rhea" id="RHEA-COMP:10623"/>
        <dbReference type="ChEBI" id="CHEBI:15377"/>
        <dbReference type="ChEBI" id="CHEBI:15378"/>
        <dbReference type="ChEBI" id="CHEBI:57618"/>
        <dbReference type="ChEBI" id="CHEBI:58210"/>
        <dbReference type="ChEBI" id="CHEBI:58483"/>
        <dbReference type="ChEBI" id="CHEBI:128753"/>
        <dbReference type="EC" id="1.17.7.3"/>
    </reaction>
</comment>
<feature type="binding site" evidence="7">
    <location>
        <position position="302"/>
    </location>
    <ligand>
        <name>[4Fe-4S] cluster</name>
        <dbReference type="ChEBI" id="CHEBI:49883"/>
    </ligand>
</feature>
<dbReference type="EC" id="1.17.7.3" evidence="7"/>
<gene>
    <name evidence="7 10" type="primary">ispG</name>
    <name evidence="10" type="synonym">gcpE</name>
    <name evidence="10" type="ORF">H9964_02925</name>
</gene>
<dbReference type="HAMAP" id="MF_00159">
    <property type="entry name" value="IspG"/>
    <property type="match status" value="1"/>
</dbReference>
<keyword evidence="4 7" id="KW-0408">Iron</keyword>
<dbReference type="InterPro" id="IPR004588">
    <property type="entry name" value="IspG_bac-typ"/>
</dbReference>
<dbReference type="InterPro" id="IPR058579">
    <property type="entry name" value="IspG_C"/>
</dbReference>
<dbReference type="EMBL" id="DXBB01000049">
    <property type="protein sequence ID" value="HIZ72517.1"/>
    <property type="molecule type" value="Genomic_DNA"/>
</dbReference>
<dbReference type="GO" id="GO:0141197">
    <property type="term" value="F:4-hydroxy-3-methylbut-2-enyl-diphosphate synthase activity (flavodoxin)"/>
    <property type="evidence" value="ECO:0007669"/>
    <property type="project" value="UniProtKB-EC"/>
</dbReference>
<evidence type="ECO:0000259" key="8">
    <source>
        <dbReference type="Pfam" id="PF04551"/>
    </source>
</evidence>
<dbReference type="PANTHER" id="PTHR30454:SF0">
    <property type="entry name" value="4-HYDROXY-3-METHYLBUT-2-EN-1-YL DIPHOSPHATE SYNTHASE (FERREDOXIN), CHLOROPLASTIC"/>
    <property type="match status" value="1"/>
</dbReference>
<sequence length="347" mass="36893">MKSKIVMVGNVPLGGGSPVSVQSMTTVKTGDVAGSVAQILRLEEAGCDIVRVAVSDETDARAISAVKARIHVPLVADIHFSPRLAVMAVEAGADKLRINPGNIGGEREIALVADCVKAHHIPVRVGSNTGSIEPHFLKEYGRSARALVESALLNVGILEKHGVEDIVISVKASDVPLTVEAYELLAQRTQYPLHVGVTEAGTERAGLIKSSCGIGALLLRGIGDTIRVSLTADPVREVYAGHGILRACGLENEFVEVVSCPTCGRCRYDCMALADKVSERVHNVKKKLKVAVMGCVVNGPGEAKECDLGIAGGQEYCVIFERGRDNVRVPAEEAEQAFFARLEELLQ</sequence>
<comment type="pathway">
    <text evidence="7">Isoprenoid biosynthesis; isopentenyl diphosphate biosynthesis via DXP pathway; isopentenyl diphosphate from 1-deoxy-D-xylulose 5-phosphate: step 5/6.</text>
</comment>
<feature type="binding site" evidence="7">
    <location>
        <position position="260"/>
    </location>
    <ligand>
        <name>[4Fe-4S] cluster</name>
        <dbReference type="ChEBI" id="CHEBI:49883"/>
    </ligand>
</feature>
<dbReference type="GO" id="GO:0019288">
    <property type="term" value="P:isopentenyl diphosphate biosynthetic process, methylerythritol 4-phosphate pathway"/>
    <property type="evidence" value="ECO:0007669"/>
    <property type="project" value="UniProtKB-UniRule"/>
</dbReference>
<organism evidence="10 11">
    <name type="scientific">Candidatus Gallimonas intestinavium</name>
    <dbReference type="NCBI Taxonomy" id="2838603"/>
    <lineage>
        <taxon>Bacteria</taxon>
        <taxon>Bacillati</taxon>
        <taxon>Bacillota</taxon>
        <taxon>Clostridia</taxon>
        <taxon>Candidatus Gallimonas</taxon>
    </lineage>
</organism>
<evidence type="ECO:0000256" key="6">
    <source>
        <dbReference type="ARBA" id="ARBA00023229"/>
    </source>
</evidence>
<dbReference type="Pfam" id="PF26540">
    <property type="entry name" value="GcpE_C"/>
    <property type="match status" value="1"/>
</dbReference>
<evidence type="ECO:0000259" key="9">
    <source>
        <dbReference type="Pfam" id="PF26540"/>
    </source>
</evidence>
<dbReference type="Gene3D" id="3.20.20.20">
    <property type="entry name" value="Dihydropteroate synthase-like"/>
    <property type="match status" value="1"/>
</dbReference>
<dbReference type="AlphaFoldDB" id="A0A9D2JZM0"/>
<evidence type="ECO:0000313" key="11">
    <source>
        <dbReference type="Proteomes" id="UP000824102"/>
    </source>
</evidence>
<dbReference type="PIRSF" id="PIRSF004640">
    <property type="entry name" value="IspG"/>
    <property type="match status" value="1"/>
</dbReference>
<dbReference type="GO" id="GO:0051539">
    <property type="term" value="F:4 iron, 4 sulfur cluster binding"/>
    <property type="evidence" value="ECO:0007669"/>
    <property type="project" value="UniProtKB-UniRule"/>
</dbReference>
<dbReference type="Gene3D" id="3.30.413.10">
    <property type="entry name" value="Sulfite Reductase Hemoprotein, domain 1"/>
    <property type="match status" value="1"/>
</dbReference>
<dbReference type="InterPro" id="IPR058578">
    <property type="entry name" value="IspG_TIM"/>
</dbReference>
<evidence type="ECO:0000256" key="7">
    <source>
        <dbReference type="HAMAP-Rule" id="MF_00159"/>
    </source>
</evidence>
<evidence type="ECO:0000256" key="4">
    <source>
        <dbReference type="ARBA" id="ARBA00023004"/>
    </source>
</evidence>
<proteinExistence type="inferred from homology"/>
<dbReference type="NCBIfam" id="TIGR00612">
    <property type="entry name" value="ispG_gcpE"/>
    <property type="match status" value="1"/>
</dbReference>
<protein>
    <recommendedName>
        <fullName evidence="7">4-hydroxy-3-methylbut-2-en-1-yl diphosphate synthase (flavodoxin)</fullName>
        <ecNumber evidence="7">1.17.7.3</ecNumber>
    </recommendedName>
    <alternativeName>
        <fullName evidence="7">1-hydroxy-2-methyl-2-(E)-butenyl 4-diphosphate synthase</fullName>
    </alternativeName>
</protein>
<evidence type="ECO:0000313" key="10">
    <source>
        <dbReference type="EMBL" id="HIZ72517.1"/>
    </source>
</evidence>
<evidence type="ECO:0000256" key="2">
    <source>
        <dbReference type="ARBA" id="ARBA00022723"/>
    </source>
</evidence>
<reference evidence="10" key="2">
    <citation type="submission" date="2021-04" db="EMBL/GenBank/DDBJ databases">
        <authorList>
            <person name="Gilroy R."/>
        </authorList>
    </citation>
    <scope>NUCLEOTIDE SEQUENCE</scope>
    <source>
        <strain evidence="10">ChiW7-2402</strain>
    </source>
</reference>
<dbReference type="GO" id="GO:0016114">
    <property type="term" value="P:terpenoid biosynthetic process"/>
    <property type="evidence" value="ECO:0007669"/>
    <property type="project" value="InterPro"/>
</dbReference>
<feature type="domain" description="IspG C-terminal" evidence="9">
    <location>
        <begin position="256"/>
        <end position="343"/>
    </location>
</feature>